<dbReference type="SUPFAM" id="SSF52540">
    <property type="entry name" value="P-loop containing nucleoside triphosphate hydrolases"/>
    <property type="match status" value="1"/>
</dbReference>
<name>A0A1I5T8F5_HYMAR</name>
<evidence type="ECO:0000256" key="1">
    <source>
        <dbReference type="SAM" id="MobiDB-lite"/>
    </source>
</evidence>
<feature type="region of interest" description="Disordered" evidence="1">
    <location>
        <begin position="1"/>
        <end position="33"/>
    </location>
</feature>
<feature type="region of interest" description="Disordered" evidence="1">
    <location>
        <begin position="363"/>
        <end position="389"/>
    </location>
</feature>
<dbReference type="RefSeq" id="WP_092668366.1">
    <property type="nucleotide sequence ID" value="NZ_FOXS01000001.1"/>
</dbReference>
<gene>
    <name evidence="2" type="ORF">SAMN04515668_0362</name>
</gene>
<evidence type="ECO:0000313" key="2">
    <source>
        <dbReference type="EMBL" id="SFP79303.1"/>
    </source>
</evidence>
<sequence>MSSAPRFPRSQRPPADATTKATGTPGQLPRIDNPLDALFPVTDAMWASMKHEYTNGREKGQTTHVPFIDKHFTWMPGYTNVITGWPGHGKTELYYQLLLYRAVFAGKKTAIYSPENGRPQDIYDGLIHSLTGRNPDRDWARKLSLKDYALAKDFIREHFVVVSPPRGMGKTPGHILAYFEAAIAHFGVDHSLFDPWNKADHSAQVGMGGIEAYLIGVLDMCTSWAADTRQHLVITAHPKRLEGMAFGNSRAVPDGAAISGGQTWENMALVIGAVHRPNKHIEGDTSVELYWHKVKSHKLVGHPGSVGTIAPGESMPAVLVTFDWKTNRYYFNGWTPFNDPLAYEVWGGTFEEDRPAQRLLSEPVADSTPAPAPTWRSGSQLPQGEESPHQLAAEFTGRGRIVTVAR</sequence>
<dbReference type="InterPro" id="IPR027417">
    <property type="entry name" value="P-loop_NTPase"/>
</dbReference>
<keyword evidence="3" id="KW-1185">Reference proteome</keyword>
<reference evidence="3" key="1">
    <citation type="submission" date="2016-10" db="EMBL/GenBank/DDBJ databases">
        <authorList>
            <person name="Varghese N."/>
            <person name="Submissions S."/>
        </authorList>
    </citation>
    <scope>NUCLEOTIDE SEQUENCE [LARGE SCALE GENOMIC DNA]</scope>
    <source>
        <strain evidence="3">OR362-8,ATCC BAA-1266,JCM 13504</strain>
    </source>
</reference>
<dbReference type="Gene3D" id="3.40.50.300">
    <property type="entry name" value="P-loop containing nucleotide triphosphate hydrolases"/>
    <property type="match status" value="1"/>
</dbReference>
<organism evidence="2 3">
    <name type="scientific">Hymenobacter arizonensis</name>
    <name type="common">Siccationidurans arizonensis</name>
    <dbReference type="NCBI Taxonomy" id="1227077"/>
    <lineage>
        <taxon>Bacteria</taxon>
        <taxon>Pseudomonadati</taxon>
        <taxon>Bacteroidota</taxon>
        <taxon>Cytophagia</taxon>
        <taxon>Cytophagales</taxon>
        <taxon>Hymenobacteraceae</taxon>
        <taxon>Hymenobacter</taxon>
    </lineage>
</organism>
<proteinExistence type="predicted"/>
<protein>
    <recommendedName>
        <fullName evidence="4">AAA domain-containing protein</fullName>
    </recommendedName>
</protein>
<evidence type="ECO:0000313" key="3">
    <source>
        <dbReference type="Proteomes" id="UP000199029"/>
    </source>
</evidence>
<dbReference type="AlphaFoldDB" id="A0A1I5T8F5"/>
<dbReference type="Proteomes" id="UP000199029">
    <property type="component" value="Unassembled WGS sequence"/>
</dbReference>
<evidence type="ECO:0008006" key="4">
    <source>
        <dbReference type="Google" id="ProtNLM"/>
    </source>
</evidence>
<dbReference type="OrthoDB" id="1038270at2"/>
<dbReference type="STRING" id="1227077.SAMN04515668_0362"/>
<dbReference type="EMBL" id="FOXS01000001">
    <property type="protein sequence ID" value="SFP79303.1"/>
    <property type="molecule type" value="Genomic_DNA"/>
</dbReference>
<accession>A0A1I5T8F5</accession>